<dbReference type="RefSeq" id="WP_326297945.1">
    <property type="nucleotide sequence ID" value="NZ_JAYLLH010000018.1"/>
</dbReference>
<evidence type="ECO:0000313" key="3">
    <source>
        <dbReference type="Proteomes" id="UP001348149"/>
    </source>
</evidence>
<feature type="region of interest" description="Disordered" evidence="1">
    <location>
        <begin position="179"/>
        <end position="212"/>
    </location>
</feature>
<organism evidence="2 3">
    <name type="scientific">Mesobacterium hydrothermale</name>
    <dbReference type="NCBI Taxonomy" id="3111907"/>
    <lineage>
        <taxon>Bacteria</taxon>
        <taxon>Pseudomonadati</taxon>
        <taxon>Pseudomonadota</taxon>
        <taxon>Alphaproteobacteria</taxon>
        <taxon>Rhodobacterales</taxon>
        <taxon>Roseobacteraceae</taxon>
        <taxon>Mesobacterium</taxon>
    </lineage>
</organism>
<keyword evidence="3" id="KW-1185">Reference proteome</keyword>
<name>A0ABU6HL83_9RHOB</name>
<evidence type="ECO:0000313" key="2">
    <source>
        <dbReference type="EMBL" id="MEC3862208.1"/>
    </source>
</evidence>
<accession>A0ABU6HL83</accession>
<dbReference type="EMBL" id="JAYLLH010000018">
    <property type="protein sequence ID" value="MEC3862208.1"/>
    <property type="molecule type" value="Genomic_DNA"/>
</dbReference>
<proteinExistence type="predicted"/>
<comment type="caution">
    <text evidence="2">The sequence shown here is derived from an EMBL/GenBank/DDBJ whole genome shotgun (WGS) entry which is preliminary data.</text>
</comment>
<reference evidence="2 3" key="1">
    <citation type="submission" date="2024-01" db="EMBL/GenBank/DDBJ databases">
        <title>Mesobacterium rodlantinim sp. nov., isolated from shallow sea hydrothermal systems off Kueishantao Island.</title>
        <authorList>
            <person name="Su Z."/>
            <person name="Tang K."/>
        </authorList>
    </citation>
    <scope>NUCLEOTIDE SEQUENCE [LARGE SCALE GENOMIC DNA]</scope>
    <source>
        <strain evidence="2 3">TK19101</strain>
    </source>
</reference>
<dbReference type="Pfam" id="PF07310">
    <property type="entry name" value="PAS_5"/>
    <property type="match status" value="1"/>
</dbReference>
<sequence length="212" mass="23282">MSVDRETGVISLLPHRKSRDFAVLDQVQSYWSSLLRDGAIPLRSEIDPRRIEDALEYAFIAERVTERLAKLRVAGAHLSDLAGMAVSGMPLGCMFTQSARPHLAEATQPLFAKPAVIRLDMRSPTGTAREPIEAKMLLLPLRSDLGDVTRALGCLATRGRIGRTPRRFEITQITVSPIETAPVTPERPVRPAPPRPQAPSGTPHLRLVVSND</sequence>
<evidence type="ECO:0000256" key="1">
    <source>
        <dbReference type="SAM" id="MobiDB-lite"/>
    </source>
</evidence>
<dbReference type="InterPro" id="IPR009922">
    <property type="entry name" value="DUF1457"/>
</dbReference>
<protein>
    <submittedName>
        <fullName evidence="2">PAS domain-containing protein</fullName>
    </submittedName>
</protein>
<dbReference type="Proteomes" id="UP001348149">
    <property type="component" value="Unassembled WGS sequence"/>
</dbReference>
<gene>
    <name evidence="2" type="ORF">VK792_13015</name>
</gene>